<keyword evidence="3" id="KW-1185">Reference proteome</keyword>
<accession>A0ABM8W710</accession>
<name>A0ABM8W710_GIGMA</name>
<dbReference type="Proteomes" id="UP000789901">
    <property type="component" value="Unassembled WGS sequence"/>
</dbReference>
<evidence type="ECO:0000313" key="3">
    <source>
        <dbReference type="Proteomes" id="UP000789901"/>
    </source>
</evidence>
<organism evidence="2 3">
    <name type="scientific">Gigaspora margarita</name>
    <dbReference type="NCBI Taxonomy" id="4874"/>
    <lineage>
        <taxon>Eukaryota</taxon>
        <taxon>Fungi</taxon>
        <taxon>Fungi incertae sedis</taxon>
        <taxon>Mucoromycota</taxon>
        <taxon>Glomeromycotina</taxon>
        <taxon>Glomeromycetes</taxon>
        <taxon>Diversisporales</taxon>
        <taxon>Gigasporaceae</taxon>
        <taxon>Gigaspora</taxon>
    </lineage>
</organism>
<comment type="caution">
    <text evidence="2">The sequence shown here is derived from an EMBL/GenBank/DDBJ whole genome shotgun (WGS) entry which is preliminary data.</text>
</comment>
<sequence>MTETFKCSWCKHSHDISELEAVGENKRMAETYLEAKRKYEAKRSELPFQNEVIPADLYCPRTSDGRDTLNPGESKYDCLCVDKPKYKGGRHLDQRNYHYEEKDKDLEE</sequence>
<reference evidence="2 3" key="1">
    <citation type="submission" date="2021-06" db="EMBL/GenBank/DDBJ databases">
        <authorList>
            <person name="Kallberg Y."/>
            <person name="Tangrot J."/>
            <person name="Rosling A."/>
        </authorList>
    </citation>
    <scope>NUCLEOTIDE SEQUENCE [LARGE SCALE GENOMIC DNA]</scope>
    <source>
        <strain evidence="2 3">120-4 pot B 10/14</strain>
    </source>
</reference>
<evidence type="ECO:0000313" key="2">
    <source>
        <dbReference type="EMBL" id="CAG8542123.1"/>
    </source>
</evidence>
<proteinExistence type="predicted"/>
<evidence type="ECO:0000256" key="1">
    <source>
        <dbReference type="SAM" id="MobiDB-lite"/>
    </source>
</evidence>
<gene>
    <name evidence="2" type="ORF">GMARGA_LOCUS4135</name>
</gene>
<dbReference type="EMBL" id="CAJVQB010001593">
    <property type="protein sequence ID" value="CAG8542123.1"/>
    <property type="molecule type" value="Genomic_DNA"/>
</dbReference>
<protein>
    <submittedName>
        <fullName evidence="2">36824_t:CDS:1</fullName>
    </submittedName>
</protein>
<feature type="region of interest" description="Disordered" evidence="1">
    <location>
        <begin position="86"/>
        <end position="108"/>
    </location>
</feature>